<accession>G0MKI4</accession>
<feature type="transmembrane region" description="Helical" evidence="1">
    <location>
        <begin position="199"/>
        <end position="224"/>
    </location>
</feature>
<dbReference type="AlphaFoldDB" id="G0MKI4"/>
<feature type="transmembrane region" description="Helical" evidence="1">
    <location>
        <begin position="244"/>
        <end position="266"/>
    </location>
</feature>
<dbReference type="SUPFAM" id="SSF81321">
    <property type="entry name" value="Family A G protein-coupled receptor-like"/>
    <property type="match status" value="1"/>
</dbReference>
<dbReference type="PANTHER" id="PTHR23021:SF28">
    <property type="entry name" value="SERPENTINE RECEPTOR, CLASS T-RELATED"/>
    <property type="match status" value="1"/>
</dbReference>
<dbReference type="Pfam" id="PF10321">
    <property type="entry name" value="7TM_GPCR_Srt"/>
    <property type="match status" value="1"/>
</dbReference>
<keyword evidence="4" id="KW-1185">Reference proteome</keyword>
<organism evidence="4">
    <name type="scientific">Caenorhabditis brenneri</name>
    <name type="common">Nematode worm</name>
    <dbReference type="NCBI Taxonomy" id="135651"/>
    <lineage>
        <taxon>Eukaryota</taxon>
        <taxon>Metazoa</taxon>
        <taxon>Ecdysozoa</taxon>
        <taxon>Nematoda</taxon>
        <taxon>Chromadorea</taxon>
        <taxon>Rhabditida</taxon>
        <taxon>Rhabditina</taxon>
        <taxon>Rhabditomorpha</taxon>
        <taxon>Rhabditoidea</taxon>
        <taxon>Rhabditidae</taxon>
        <taxon>Peloderinae</taxon>
        <taxon>Caenorhabditis</taxon>
    </lineage>
</organism>
<dbReference type="STRING" id="135651.G0MKI4"/>
<feature type="transmembrane region" description="Helical" evidence="1">
    <location>
        <begin position="286"/>
        <end position="310"/>
    </location>
</feature>
<dbReference type="PANTHER" id="PTHR23021">
    <property type="entry name" value="SERPENTINE RECEPTOR, CLASS T"/>
    <property type="match status" value="1"/>
</dbReference>
<gene>
    <name evidence="3" type="primary">Cbn-srt-56</name>
    <name evidence="3" type="ORF">CAEBREN_20413</name>
</gene>
<feature type="chain" id="PRO_5003403388" evidence="2">
    <location>
        <begin position="21"/>
        <end position="377"/>
    </location>
</feature>
<dbReference type="Proteomes" id="UP000008068">
    <property type="component" value="Unassembled WGS sequence"/>
</dbReference>
<feature type="transmembrane region" description="Helical" evidence="1">
    <location>
        <begin position="316"/>
        <end position="339"/>
    </location>
</feature>
<dbReference type="HOGENOM" id="CLU_053041_3_0_1"/>
<dbReference type="eggNOG" id="ENOG502TG2Q">
    <property type="taxonomic scope" value="Eukaryota"/>
</dbReference>
<evidence type="ECO:0000313" key="4">
    <source>
        <dbReference type="Proteomes" id="UP000008068"/>
    </source>
</evidence>
<evidence type="ECO:0000313" key="3">
    <source>
        <dbReference type="EMBL" id="EGT33653.1"/>
    </source>
</evidence>
<proteinExistence type="predicted"/>
<dbReference type="EMBL" id="GL379798">
    <property type="protein sequence ID" value="EGT33653.1"/>
    <property type="molecule type" value="Genomic_DNA"/>
</dbReference>
<keyword evidence="1" id="KW-0812">Transmembrane</keyword>
<sequence length="377" mass="43022">MKLSKLNLFLLLLLTSNVHPQITYLTRMEEKFEEMMSMLKAENIYRYDCSTKSITEWREIGDSNLMLGLYYIITGVLFMALGTCIVLILSIKIINQQMQGPYKIMALMGILGVIELTGNSVWPGYSVLNGTVYCTNQGMTTFFGKLTMVTWLAGSALAVFLGLHRLLDLTKKGIVLVNVSHNFYFISIDCFLSDWKTNIWFSCIIIYALYGSIFFDTVLYNSIQRAPWLNPMTGLSDDHYSNCFLYYHNIACSILLITIYLVIGLYSIYNEKQAPFKYITATQKHIIVQSVIIASTYAIPAVMFVLMYWIPNIPKWFILAADIAYQLSAGIPFIMYIGLNRQVRDAFLNKPRACISWSKRQNPTVSTNTHTSTFLVT</sequence>
<reference evidence="4" key="1">
    <citation type="submission" date="2011-07" db="EMBL/GenBank/DDBJ databases">
        <authorList>
            <consortium name="Caenorhabditis brenneri Sequencing and Analysis Consortium"/>
            <person name="Wilson R.K."/>
        </authorList>
    </citation>
    <scope>NUCLEOTIDE SEQUENCE [LARGE SCALE GENOMIC DNA]</scope>
    <source>
        <strain evidence="4">PB2801</strain>
    </source>
</reference>
<feature type="transmembrane region" description="Helical" evidence="1">
    <location>
        <begin position="142"/>
        <end position="163"/>
    </location>
</feature>
<feature type="signal peptide" evidence="2">
    <location>
        <begin position="1"/>
        <end position="20"/>
    </location>
</feature>
<protein>
    <submittedName>
        <fullName evidence="3">CBN-SRT-56 protein</fullName>
    </submittedName>
</protein>
<dbReference type="OrthoDB" id="5846777at2759"/>
<name>G0MKI4_CAEBE</name>
<keyword evidence="1" id="KW-0472">Membrane</keyword>
<evidence type="ECO:0000256" key="1">
    <source>
        <dbReference type="SAM" id="Phobius"/>
    </source>
</evidence>
<dbReference type="InterPro" id="IPR019425">
    <property type="entry name" value="7TM_GPCR_serpentine_rcpt_Srt"/>
</dbReference>
<dbReference type="InParanoid" id="G0MKI4"/>
<feature type="transmembrane region" description="Helical" evidence="1">
    <location>
        <begin position="69"/>
        <end position="90"/>
    </location>
</feature>
<evidence type="ECO:0000256" key="2">
    <source>
        <dbReference type="SAM" id="SignalP"/>
    </source>
</evidence>
<keyword evidence="1" id="KW-1133">Transmembrane helix</keyword>
<keyword evidence="2" id="KW-0732">Signal</keyword>
<dbReference type="OMA" id="FFGKLTM"/>
<feature type="transmembrane region" description="Helical" evidence="1">
    <location>
        <begin position="102"/>
        <end position="122"/>
    </location>
</feature>